<dbReference type="PANTHER" id="PTHR21164:SF0">
    <property type="entry name" value="CHORISMATE MUTASE AROH"/>
    <property type="match status" value="1"/>
</dbReference>
<dbReference type="GO" id="GO:0004106">
    <property type="term" value="F:chorismate mutase activity"/>
    <property type="evidence" value="ECO:0007669"/>
    <property type="project" value="UniProtKB-UniRule"/>
</dbReference>
<organism evidence="4 5">
    <name type="scientific">Pontibacillus yanchengensis Y32</name>
    <dbReference type="NCBI Taxonomy" id="1385514"/>
    <lineage>
        <taxon>Bacteria</taxon>
        <taxon>Bacillati</taxon>
        <taxon>Bacillota</taxon>
        <taxon>Bacilli</taxon>
        <taxon>Bacillales</taxon>
        <taxon>Bacillaceae</taxon>
        <taxon>Pontibacillus</taxon>
    </lineage>
</organism>
<comment type="catalytic activity">
    <reaction evidence="3">
        <text>chorismate = prephenate</text>
        <dbReference type="Rhea" id="RHEA:13897"/>
        <dbReference type="ChEBI" id="CHEBI:29748"/>
        <dbReference type="ChEBI" id="CHEBI:29934"/>
        <dbReference type="EC" id="5.4.99.5"/>
    </reaction>
</comment>
<dbReference type="NCBIfam" id="TIGR01796">
    <property type="entry name" value="CM_mono_aroH"/>
    <property type="match status" value="1"/>
</dbReference>
<gene>
    <name evidence="4" type="ORF">N782_07820</name>
</gene>
<dbReference type="AlphaFoldDB" id="A0A0A2TUP8"/>
<dbReference type="PROSITE" id="PS51167">
    <property type="entry name" value="CHORISMATE_MUT_1"/>
    <property type="match status" value="1"/>
</dbReference>
<dbReference type="EMBL" id="AVBF01000019">
    <property type="protein sequence ID" value="KGP73015.1"/>
    <property type="molecule type" value="Genomic_DNA"/>
</dbReference>
<evidence type="ECO:0000256" key="3">
    <source>
        <dbReference type="PROSITE-ProRule" id="PRU00514"/>
    </source>
</evidence>
<keyword evidence="2 3" id="KW-0057">Aromatic amino acid biosynthesis</keyword>
<evidence type="ECO:0000313" key="5">
    <source>
        <dbReference type="Proteomes" id="UP000030147"/>
    </source>
</evidence>
<dbReference type="Pfam" id="PF07736">
    <property type="entry name" value="CM_1"/>
    <property type="match status" value="1"/>
</dbReference>
<feature type="binding site" evidence="2">
    <location>
        <position position="89"/>
    </location>
    <ligand>
        <name>prephenate</name>
        <dbReference type="ChEBI" id="CHEBI:29934"/>
    </ligand>
</feature>
<comment type="caution">
    <text evidence="4">The sequence shown here is derived from an EMBL/GenBank/DDBJ whole genome shotgun (WGS) entry which is preliminary data.</text>
</comment>
<evidence type="ECO:0000256" key="1">
    <source>
        <dbReference type="NCBIfam" id="TIGR01796"/>
    </source>
</evidence>
<proteinExistence type="predicted"/>
<dbReference type="eggNOG" id="COG4401">
    <property type="taxonomic scope" value="Bacteria"/>
</dbReference>
<dbReference type="STRING" id="1385514.N782_07820"/>
<dbReference type="GO" id="GO:0009073">
    <property type="term" value="P:aromatic amino acid family biosynthetic process"/>
    <property type="evidence" value="ECO:0007669"/>
    <property type="project" value="UniProtKB-UniRule"/>
</dbReference>
<dbReference type="InterPro" id="IPR035959">
    <property type="entry name" value="RutC-like_sf"/>
</dbReference>
<dbReference type="GO" id="GO:0008652">
    <property type="term" value="P:amino acid biosynthetic process"/>
    <property type="evidence" value="ECO:0007669"/>
    <property type="project" value="UniProtKB-UniRule"/>
</dbReference>
<dbReference type="InterPro" id="IPR008243">
    <property type="entry name" value="Chorismate_mutase_AroH"/>
</dbReference>
<keyword evidence="5" id="KW-1185">Reference proteome</keyword>
<dbReference type="SUPFAM" id="SSF55298">
    <property type="entry name" value="YjgF-like"/>
    <property type="match status" value="1"/>
</dbReference>
<dbReference type="PANTHER" id="PTHR21164">
    <property type="entry name" value="CHORISMATE MUTASE"/>
    <property type="match status" value="1"/>
</dbReference>
<dbReference type="Proteomes" id="UP000030147">
    <property type="component" value="Unassembled WGS sequence"/>
</dbReference>
<name>A0A0A2TUP8_9BACI</name>
<evidence type="ECO:0000256" key="2">
    <source>
        <dbReference type="PIRSR" id="PIRSR005965-1"/>
    </source>
</evidence>
<dbReference type="UniPathway" id="UPA00120">
    <property type="reaction ID" value="UER00203"/>
</dbReference>
<dbReference type="EC" id="5.4.99.5" evidence="1 3"/>
<sequence length="125" mass="14491">MIRGVRGATTVEANKEQEILTNTNELLVEMIQQNSIKAEDVASVFISTTEDLNDTFPAKALRQVEGWTYVPVMCMQEIPVPNSLERCIRVMIHFNTEQEQNEVHHLYHNRAVQLRPDLVRRDEEE</sequence>
<dbReference type="OrthoDB" id="9802232at2"/>
<protein>
    <recommendedName>
        <fullName evidence="1 3">chorismate mutase</fullName>
        <ecNumber evidence="1 3">5.4.99.5</ecNumber>
    </recommendedName>
</protein>
<dbReference type="GO" id="GO:0046417">
    <property type="term" value="P:chorismate metabolic process"/>
    <property type="evidence" value="ECO:0007669"/>
    <property type="project" value="TreeGrafter"/>
</dbReference>
<evidence type="ECO:0000313" key="4">
    <source>
        <dbReference type="EMBL" id="KGP73015.1"/>
    </source>
</evidence>
<dbReference type="RefSeq" id="WP_036818554.1">
    <property type="nucleotide sequence ID" value="NZ_AVBF01000019.1"/>
</dbReference>
<dbReference type="CDD" id="cd02185">
    <property type="entry name" value="AroH"/>
    <property type="match status" value="1"/>
</dbReference>
<accession>A0A0A2TUP8</accession>
<dbReference type="Gene3D" id="3.30.1330.40">
    <property type="entry name" value="RutC-like"/>
    <property type="match status" value="1"/>
</dbReference>
<dbReference type="PIRSF" id="PIRSF005965">
    <property type="entry name" value="Chor_mut_AroH"/>
    <property type="match status" value="1"/>
</dbReference>
<keyword evidence="2 3" id="KW-0028">Amino-acid biosynthesis</keyword>
<reference evidence="4 5" key="1">
    <citation type="journal article" date="2015" name="Stand. Genomic Sci.">
        <title>High quality draft genome sequence of the moderately halophilic bacterium Pontibacillus yanchengensis Y32(T) and comparison among Pontibacillus genomes.</title>
        <authorList>
            <person name="Huang J."/>
            <person name="Qiao Z.X."/>
            <person name="Tang J.W."/>
            <person name="Wang G."/>
        </authorList>
    </citation>
    <scope>NUCLEOTIDE SEQUENCE [LARGE SCALE GENOMIC DNA]</scope>
    <source>
        <strain evidence="4 5">Y32</strain>
    </source>
</reference>
<feature type="binding site" evidence="2">
    <location>
        <position position="107"/>
    </location>
    <ligand>
        <name>prephenate</name>
        <dbReference type="ChEBI" id="CHEBI:29934"/>
    </ligand>
</feature>
<keyword evidence="3" id="KW-0413">Isomerase</keyword>
<feature type="binding site" evidence="2">
    <location>
        <position position="6"/>
    </location>
    <ligand>
        <name>prephenate</name>
        <dbReference type="ChEBI" id="CHEBI:29934"/>
    </ligand>
</feature>